<dbReference type="GO" id="GO:0004798">
    <property type="term" value="F:dTMP kinase activity"/>
    <property type="evidence" value="ECO:0007669"/>
    <property type="project" value="UniProtKB-EC"/>
</dbReference>
<evidence type="ECO:0000313" key="12">
    <source>
        <dbReference type="Proteomes" id="UP000830116"/>
    </source>
</evidence>
<protein>
    <recommendedName>
        <fullName evidence="8">Thymidylate kinase</fullName>
        <ecNumber evidence="8">2.7.4.9</ecNumber>
    </recommendedName>
    <alternativeName>
        <fullName evidence="8">dTMP kinase</fullName>
    </alternativeName>
</protein>
<dbReference type="SUPFAM" id="SSF52540">
    <property type="entry name" value="P-loop containing nucleoside triphosphate hydrolases"/>
    <property type="match status" value="1"/>
</dbReference>
<evidence type="ECO:0000256" key="2">
    <source>
        <dbReference type="ARBA" id="ARBA00022679"/>
    </source>
</evidence>
<keyword evidence="2 8" id="KW-0808">Transferase</keyword>
<dbReference type="InterPro" id="IPR018095">
    <property type="entry name" value="Thymidylate_kin_CS"/>
</dbReference>
<reference evidence="11" key="1">
    <citation type="submission" date="2022-03" db="EMBL/GenBank/DDBJ databases">
        <title>Genome Identification and Characterization of new species Bdellovibrio reynosense LBG001 sp. nov. from a Mexico soil sample.</title>
        <authorList>
            <person name="Camilli A."/>
            <person name="Ajao Y."/>
            <person name="Guo X."/>
        </authorList>
    </citation>
    <scope>NUCLEOTIDE SEQUENCE</scope>
    <source>
        <strain evidence="11">LBG001</strain>
    </source>
</reference>
<evidence type="ECO:0000313" key="11">
    <source>
        <dbReference type="EMBL" id="UOF02802.1"/>
    </source>
</evidence>
<evidence type="ECO:0000256" key="3">
    <source>
        <dbReference type="ARBA" id="ARBA00022727"/>
    </source>
</evidence>
<comment type="function">
    <text evidence="8">Phosphorylation of dTMP to form dTDP in both de novo and salvage pathways of dTTP synthesis.</text>
</comment>
<dbReference type="RefSeq" id="WP_243540617.1">
    <property type="nucleotide sequence ID" value="NZ_CP093442.1"/>
</dbReference>
<dbReference type="InterPro" id="IPR018094">
    <property type="entry name" value="Thymidylate_kinase"/>
</dbReference>
<dbReference type="InterPro" id="IPR039430">
    <property type="entry name" value="Thymidylate_kin-like_dom"/>
</dbReference>
<dbReference type="EMBL" id="CP093442">
    <property type="protein sequence ID" value="UOF02802.1"/>
    <property type="molecule type" value="Genomic_DNA"/>
</dbReference>
<name>A0ABY4CCX7_9BACT</name>
<evidence type="ECO:0000256" key="7">
    <source>
        <dbReference type="ARBA" id="ARBA00048743"/>
    </source>
</evidence>
<dbReference type="PANTHER" id="PTHR10344">
    <property type="entry name" value="THYMIDYLATE KINASE"/>
    <property type="match status" value="1"/>
</dbReference>
<dbReference type="CDD" id="cd01672">
    <property type="entry name" value="TMPK"/>
    <property type="match status" value="1"/>
</dbReference>
<dbReference type="PANTHER" id="PTHR10344:SF4">
    <property type="entry name" value="UMP-CMP KINASE 2, MITOCHONDRIAL"/>
    <property type="match status" value="1"/>
</dbReference>
<keyword evidence="12" id="KW-1185">Reference proteome</keyword>
<evidence type="ECO:0000256" key="8">
    <source>
        <dbReference type="HAMAP-Rule" id="MF_00165"/>
    </source>
</evidence>
<dbReference type="Pfam" id="PF02223">
    <property type="entry name" value="Thymidylate_kin"/>
    <property type="match status" value="1"/>
</dbReference>
<sequence length="211" mass="23572">MKFLVFEGLDGSGKSSLMAALEQELQKHQIDFHRTREPGGTPLGDEIRNMILRTEGPSPLARAELLLYEASRAQHVDQVIRPKLQAGTWVLCDRFSASSVAFQSGGREISEKDVVMLNEFATGGLKADLTILLDLPVEESRRRRQGRGAANGESEDRIESEADTFHEKVRQSFLAQARADEKSWLVLDAKKTPQELFVLLLTALAEKNILR</sequence>
<comment type="similarity">
    <text evidence="1 8">Belongs to the thymidylate kinase family.</text>
</comment>
<dbReference type="PROSITE" id="PS01331">
    <property type="entry name" value="THYMIDYLATE_KINASE"/>
    <property type="match status" value="1"/>
</dbReference>
<keyword evidence="3 8" id="KW-0545">Nucleotide biosynthesis</keyword>
<keyword evidence="6 8" id="KW-0067">ATP-binding</keyword>
<evidence type="ECO:0000256" key="9">
    <source>
        <dbReference type="SAM" id="MobiDB-lite"/>
    </source>
</evidence>
<keyword evidence="4 8" id="KW-0547">Nucleotide-binding</keyword>
<gene>
    <name evidence="8 11" type="primary">tmk</name>
    <name evidence="11" type="ORF">MNR06_07535</name>
</gene>
<dbReference type="EC" id="2.7.4.9" evidence="8"/>
<dbReference type="Proteomes" id="UP000830116">
    <property type="component" value="Chromosome"/>
</dbReference>
<evidence type="ECO:0000256" key="5">
    <source>
        <dbReference type="ARBA" id="ARBA00022777"/>
    </source>
</evidence>
<dbReference type="Gene3D" id="3.40.50.300">
    <property type="entry name" value="P-loop containing nucleotide triphosphate hydrolases"/>
    <property type="match status" value="1"/>
</dbReference>
<feature type="domain" description="Thymidylate kinase-like" evidence="10">
    <location>
        <begin position="6"/>
        <end position="195"/>
    </location>
</feature>
<organism evidence="11 12">
    <name type="scientific">Bdellovibrio reynosensis</name>
    <dbReference type="NCBI Taxonomy" id="2835041"/>
    <lineage>
        <taxon>Bacteria</taxon>
        <taxon>Pseudomonadati</taxon>
        <taxon>Bdellovibrionota</taxon>
        <taxon>Bdellovibrionia</taxon>
        <taxon>Bdellovibrionales</taxon>
        <taxon>Pseudobdellovibrionaceae</taxon>
        <taxon>Bdellovibrio</taxon>
    </lineage>
</organism>
<dbReference type="HAMAP" id="MF_00165">
    <property type="entry name" value="Thymidylate_kinase"/>
    <property type="match status" value="1"/>
</dbReference>
<comment type="catalytic activity">
    <reaction evidence="7 8">
        <text>dTMP + ATP = dTDP + ADP</text>
        <dbReference type="Rhea" id="RHEA:13517"/>
        <dbReference type="ChEBI" id="CHEBI:30616"/>
        <dbReference type="ChEBI" id="CHEBI:58369"/>
        <dbReference type="ChEBI" id="CHEBI:63528"/>
        <dbReference type="ChEBI" id="CHEBI:456216"/>
        <dbReference type="EC" id="2.7.4.9"/>
    </reaction>
</comment>
<feature type="region of interest" description="Disordered" evidence="9">
    <location>
        <begin position="142"/>
        <end position="161"/>
    </location>
</feature>
<accession>A0ABY4CCX7</accession>
<evidence type="ECO:0000256" key="4">
    <source>
        <dbReference type="ARBA" id="ARBA00022741"/>
    </source>
</evidence>
<dbReference type="InterPro" id="IPR027417">
    <property type="entry name" value="P-loop_NTPase"/>
</dbReference>
<evidence type="ECO:0000259" key="10">
    <source>
        <dbReference type="Pfam" id="PF02223"/>
    </source>
</evidence>
<keyword evidence="5 8" id="KW-0418">Kinase</keyword>
<evidence type="ECO:0000256" key="6">
    <source>
        <dbReference type="ARBA" id="ARBA00022840"/>
    </source>
</evidence>
<evidence type="ECO:0000256" key="1">
    <source>
        <dbReference type="ARBA" id="ARBA00009776"/>
    </source>
</evidence>
<proteinExistence type="inferred from homology"/>
<dbReference type="NCBIfam" id="TIGR00041">
    <property type="entry name" value="DTMP_kinase"/>
    <property type="match status" value="1"/>
</dbReference>
<feature type="binding site" evidence="8">
    <location>
        <begin position="8"/>
        <end position="15"/>
    </location>
    <ligand>
        <name>ATP</name>
        <dbReference type="ChEBI" id="CHEBI:30616"/>
    </ligand>
</feature>